<name>A0ABP3YSD0_9PSEU</name>
<dbReference type="Proteomes" id="UP001499967">
    <property type="component" value="Unassembled WGS sequence"/>
</dbReference>
<dbReference type="Pfam" id="PF22525">
    <property type="entry name" value="H2TH_5"/>
    <property type="match status" value="1"/>
</dbReference>
<gene>
    <name evidence="2" type="primary">mihF_1</name>
    <name evidence="2" type="ORF">GCM10009559_65750</name>
</gene>
<reference evidence="3" key="1">
    <citation type="journal article" date="2019" name="Int. J. Syst. Evol. Microbiol.">
        <title>The Global Catalogue of Microorganisms (GCM) 10K type strain sequencing project: providing services to taxonomists for standard genome sequencing and annotation.</title>
        <authorList>
            <consortium name="The Broad Institute Genomics Platform"/>
            <consortium name="The Broad Institute Genome Sequencing Center for Infectious Disease"/>
            <person name="Wu L."/>
            <person name="Ma J."/>
        </authorList>
    </citation>
    <scope>NUCLEOTIDE SEQUENCE [LARGE SCALE GENOMIC DNA]</scope>
    <source>
        <strain evidence="3">JCM 11117</strain>
    </source>
</reference>
<proteinExistence type="predicted"/>
<protein>
    <submittedName>
        <fullName evidence="2">Integration host factor, actinobacterial type</fullName>
    </submittedName>
</protein>
<keyword evidence="3" id="KW-1185">Reference proteome</keyword>
<dbReference type="EMBL" id="BAAAHP010000216">
    <property type="protein sequence ID" value="GAA0900137.1"/>
    <property type="molecule type" value="Genomic_DNA"/>
</dbReference>
<dbReference type="InterPro" id="IPR055201">
    <property type="entry name" value="IHF-like_H2TH"/>
</dbReference>
<evidence type="ECO:0000313" key="2">
    <source>
        <dbReference type="EMBL" id="GAA0900137.1"/>
    </source>
</evidence>
<dbReference type="Gene3D" id="1.10.8.50">
    <property type="match status" value="1"/>
</dbReference>
<accession>A0ABP3YSD0</accession>
<comment type="caution">
    <text evidence="2">The sequence shown here is derived from an EMBL/GenBank/DDBJ whole genome shotgun (WGS) entry which is preliminary data.</text>
</comment>
<sequence length="115" mass="12652">MQAARRKTEETVALPQLTEEQRAAALEKAAAARRARAELKDRLKRGGTTIGEVLKQSDTDEVLGKMKVSALLEAMPGVGKVRAAQIMERLEIAPSRRLRGLGDRQRKALLADFES</sequence>
<evidence type="ECO:0000259" key="1">
    <source>
        <dbReference type="Pfam" id="PF22525"/>
    </source>
</evidence>
<feature type="domain" description="Integration host factor-like helix-two turn-helix" evidence="1">
    <location>
        <begin position="43"/>
        <end position="113"/>
    </location>
</feature>
<organism evidence="2 3">
    <name type="scientific">Pseudonocardia zijingensis</name>
    <dbReference type="NCBI Taxonomy" id="153376"/>
    <lineage>
        <taxon>Bacteria</taxon>
        <taxon>Bacillati</taxon>
        <taxon>Actinomycetota</taxon>
        <taxon>Actinomycetes</taxon>
        <taxon>Pseudonocardiales</taxon>
        <taxon>Pseudonocardiaceae</taxon>
        <taxon>Pseudonocardia</taxon>
    </lineage>
</organism>
<dbReference type="InterPro" id="IPR047806">
    <property type="entry name" value="IHF_actinobact"/>
</dbReference>
<dbReference type="NCBIfam" id="NF041260">
    <property type="entry name" value="actino_IHF"/>
    <property type="match status" value="1"/>
</dbReference>
<dbReference type="InterPro" id="IPR010979">
    <property type="entry name" value="Ribosomal_uS13-like_H2TH"/>
</dbReference>
<evidence type="ECO:0000313" key="3">
    <source>
        <dbReference type="Proteomes" id="UP001499967"/>
    </source>
</evidence>
<dbReference type="SUPFAM" id="SSF46946">
    <property type="entry name" value="S13-like H2TH domain"/>
    <property type="match status" value="1"/>
</dbReference>